<dbReference type="InterPro" id="IPR029762">
    <property type="entry name" value="PGP-I_bact-type"/>
</dbReference>
<dbReference type="HAMAP" id="MF_00417">
    <property type="entry name" value="Pyrrolid_peptidase"/>
    <property type="match status" value="1"/>
</dbReference>
<keyword evidence="6 9" id="KW-0645">Protease</keyword>
<proteinExistence type="inferred from homology"/>
<dbReference type="PIRSF" id="PIRSF015592">
    <property type="entry name" value="Prld-crbxl_pptds"/>
    <property type="match status" value="1"/>
</dbReference>
<comment type="similarity">
    <text evidence="4 9">Belongs to the peptidase C15 family.</text>
</comment>
<dbReference type="NCBIfam" id="TIGR00504">
    <property type="entry name" value="pyro_pdase"/>
    <property type="match status" value="1"/>
</dbReference>
<keyword evidence="7 9" id="KW-0378">Hydrolase</keyword>
<sequence length="219" mass="23540">METRVLVTGFEPFGGETVNPALEAVKKLEGRVFEDADGSIRIVAAAIPTVFGKSIHALEKAIESEKPDVVICVGQAGGRYHITPERVAINADDARIPDNAGNQPVDSPVVDGGPVAYWTQLPIKAMVKAIQEAGIPASVSNSAGTYVCNHIFYGLMHLLETKYPEVRGGFIHIPFLPEQVVNREAPCMSLDQIVHGLEISVQVAARQQTDIRMAAGKES</sequence>
<dbReference type="InterPro" id="IPR036440">
    <property type="entry name" value="Peptidase_C15-like_sf"/>
</dbReference>
<comment type="catalytic activity">
    <reaction evidence="1 9 10">
        <text>Release of an N-terminal pyroglutamyl group from a polypeptide, the second amino acid generally not being Pro.</text>
        <dbReference type="EC" id="3.4.19.3"/>
    </reaction>
</comment>
<evidence type="ECO:0000256" key="10">
    <source>
        <dbReference type="PROSITE-ProRule" id="PRU10076"/>
    </source>
</evidence>
<evidence type="ECO:0000256" key="1">
    <source>
        <dbReference type="ARBA" id="ARBA00001770"/>
    </source>
</evidence>
<evidence type="ECO:0000256" key="11">
    <source>
        <dbReference type="PROSITE-ProRule" id="PRU10077"/>
    </source>
</evidence>
<dbReference type="InterPro" id="IPR016125">
    <property type="entry name" value="Peptidase_C15-like"/>
</dbReference>
<dbReference type="PROSITE" id="PS01334">
    <property type="entry name" value="PYRASE_CYS"/>
    <property type="match status" value="1"/>
</dbReference>
<organism evidence="12 13">
    <name type="scientific">Alicyclobacillus dauci</name>
    <dbReference type="NCBI Taxonomy" id="1475485"/>
    <lineage>
        <taxon>Bacteria</taxon>
        <taxon>Bacillati</taxon>
        <taxon>Bacillota</taxon>
        <taxon>Bacilli</taxon>
        <taxon>Bacillales</taxon>
        <taxon>Alicyclobacillaceae</taxon>
        <taxon>Alicyclobacillus</taxon>
    </lineage>
</organism>
<keyword evidence="13" id="KW-1185">Reference proteome</keyword>
<dbReference type="InterPro" id="IPR033693">
    <property type="entry name" value="PGPEP1_Glu_AS"/>
</dbReference>
<evidence type="ECO:0000313" key="12">
    <source>
        <dbReference type="EMBL" id="WAH36420.1"/>
    </source>
</evidence>
<dbReference type="InterPro" id="IPR033694">
    <property type="entry name" value="PGPEP1_Cys_AS"/>
</dbReference>
<dbReference type="NCBIfam" id="NF009676">
    <property type="entry name" value="PRK13197.1"/>
    <property type="match status" value="1"/>
</dbReference>
<dbReference type="Proteomes" id="UP001164803">
    <property type="component" value="Chromosome"/>
</dbReference>
<comment type="subunit">
    <text evidence="9">Homotetramer.</text>
</comment>
<accession>A0ABY6Z0N4</accession>
<evidence type="ECO:0000256" key="3">
    <source>
        <dbReference type="ARBA" id="ARBA00004496"/>
    </source>
</evidence>
<dbReference type="GO" id="GO:0016920">
    <property type="term" value="F:pyroglutamyl-peptidase activity"/>
    <property type="evidence" value="ECO:0007669"/>
    <property type="project" value="UniProtKB-EC"/>
</dbReference>
<dbReference type="PRINTS" id="PR00706">
    <property type="entry name" value="PYROGLUPTASE"/>
</dbReference>
<evidence type="ECO:0000256" key="9">
    <source>
        <dbReference type="HAMAP-Rule" id="MF_00417"/>
    </source>
</evidence>
<keyword evidence="8 9" id="KW-0788">Thiol protease</keyword>
<reference evidence="12" key="1">
    <citation type="submission" date="2022-08" db="EMBL/GenBank/DDBJ databases">
        <title>Alicyclobacillus dauci DSM2870, complete genome.</title>
        <authorList>
            <person name="Wang Q."/>
            <person name="Cai R."/>
            <person name="Wang Z."/>
        </authorList>
    </citation>
    <scope>NUCLEOTIDE SEQUENCE</scope>
    <source>
        <strain evidence="12">DSM 28700</strain>
    </source>
</reference>
<dbReference type="SUPFAM" id="SSF53182">
    <property type="entry name" value="Pyrrolidone carboxyl peptidase (pyroglutamate aminopeptidase)"/>
    <property type="match status" value="1"/>
</dbReference>
<feature type="active site" evidence="9">
    <location>
        <position position="172"/>
    </location>
</feature>
<evidence type="ECO:0000256" key="5">
    <source>
        <dbReference type="ARBA" id="ARBA00022490"/>
    </source>
</evidence>
<evidence type="ECO:0000313" key="13">
    <source>
        <dbReference type="Proteomes" id="UP001164803"/>
    </source>
</evidence>
<name>A0ABY6Z0N4_9BACL</name>
<comment type="function">
    <text evidence="2 9">Removes 5-oxoproline from various penultimate amino acid residues except L-proline.</text>
</comment>
<evidence type="ECO:0000256" key="4">
    <source>
        <dbReference type="ARBA" id="ARBA00006641"/>
    </source>
</evidence>
<dbReference type="EC" id="3.4.19.3" evidence="9"/>
<dbReference type="Pfam" id="PF01470">
    <property type="entry name" value="Peptidase_C15"/>
    <property type="match status" value="1"/>
</dbReference>
<gene>
    <name evidence="9 12" type="primary">pcp</name>
    <name evidence="12" type="ORF">NZD86_19710</name>
</gene>
<dbReference type="Gene3D" id="3.40.630.20">
    <property type="entry name" value="Peptidase C15, pyroglutamyl peptidase I-like"/>
    <property type="match status" value="1"/>
</dbReference>
<feature type="active site" evidence="9 10">
    <location>
        <position position="85"/>
    </location>
</feature>
<dbReference type="PANTHER" id="PTHR23402">
    <property type="entry name" value="PROTEASE FAMILY C15 PYROGLUTAMYL-PEPTIDASE I-RELATED"/>
    <property type="match status" value="1"/>
</dbReference>
<dbReference type="InterPro" id="IPR000816">
    <property type="entry name" value="Peptidase_C15"/>
</dbReference>
<protein>
    <recommendedName>
        <fullName evidence="9">Pyrrolidone-carboxylate peptidase</fullName>
        <ecNumber evidence="9">3.4.19.3</ecNumber>
    </recommendedName>
    <alternativeName>
        <fullName evidence="9">5-oxoprolyl-peptidase</fullName>
    </alternativeName>
    <alternativeName>
        <fullName evidence="9">Pyroglutamyl-peptidase I</fullName>
        <shortName evidence="9">PGP-I</shortName>
        <shortName evidence="9">Pyrase</shortName>
    </alternativeName>
</protein>
<dbReference type="CDD" id="cd00501">
    <property type="entry name" value="Peptidase_C15"/>
    <property type="match status" value="1"/>
</dbReference>
<evidence type="ECO:0000256" key="6">
    <source>
        <dbReference type="ARBA" id="ARBA00022670"/>
    </source>
</evidence>
<evidence type="ECO:0000256" key="8">
    <source>
        <dbReference type="ARBA" id="ARBA00022807"/>
    </source>
</evidence>
<dbReference type="EMBL" id="CP104064">
    <property type="protein sequence ID" value="WAH36420.1"/>
    <property type="molecule type" value="Genomic_DNA"/>
</dbReference>
<dbReference type="PROSITE" id="PS01333">
    <property type="entry name" value="PYRASE_GLU"/>
    <property type="match status" value="1"/>
</dbReference>
<dbReference type="RefSeq" id="WP_268043759.1">
    <property type="nucleotide sequence ID" value="NZ_CP104064.1"/>
</dbReference>
<dbReference type="PANTHER" id="PTHR23402:SF1">
    <property type="entry name" value="PYROGLUTAMYL-PEPTIDASE I"/>
    <property type="match status" value="1"/>
</dbReference>
<keyword evidence="5 9" id="KW-0963">Cytoplasm</keyword>
<evidence type="ECO:0000256" key="7">
    <source>
        <dbReference type="ARBA" id="ARBA00022801"/>
    </source>
</evidence>
<comment type="subcellular location">
    <subcellularLocation>
        <location evidence="3 9">Cytoplasm</location>
    </subcellularLocation>
</comment>
<evidence type="ECO:0000256" key="2">
    <source>
        <dbReference type="ARBA" id="ARBA00002280"/>
    </source>
</evidence>
<feature type="active site" evidence="9 11">
    <location>
        <position position="148"/>
    </location>
</feature>